<reference evidence="2" key="1">
    <citation type="journal article" date="2008" name="Nat. Genet.">
        <title>The Pristionchus pacificus genome provides a unique perspective on nematode lifestyle and parasitism.</title>
        <authorList>
            <person name="Dieterich C."/>
            <person name="Clifton S.W."/>
            <person name="Schuster L.N."/>
            <person name="Chinwalla A."/>
            <person name="Delehaunty K."/>
            <person name="Dinkelacker I."/>
            <person name="Fulton L."/>
            <person name="Fulton R."/>
            <person name="Godfrey J."/>
            <person name="Minx P."/>
            <person name="Mitreva M."/>
            <person name="Roeseler W."/>
            <person name="Tian H."/>
            <person name="Witte H."/>
            <person name="Yang S.P."/>
            <person name="Wilson R.K."/>
            <person name="Sommer R.J."/>
        </authorList>
    </citation>
    <scope>NUCLEOTIDE SEQUENCE [LARGE SCALE GENOMIC DNA]</scope>
    <source>
        <strain evidence="2">PS312</strain>
    </source>
</reference>
<proteinExistence type="predicted"/>
<keyword evidence="2" id="KW-1185">Reference proteome</keyword>
<dbReference type="Proteomes" id="UP000005239">
    <property type="component" value="Unassembled WGS sequence"/>
</dbReference>
<dbReference type="AlphaFoldDB" id="A0A2A6C4J6"/>
<name>A0A2A6C4J6_PRIPA</name>
<gene>
    <name evidence="1" type="primary">WBGene00283954</name>
</gene>
<reference evidence="1" key="2">
    <citation type="submission" date="2022-06" db="UniProtKB">
        <authorList>
            <consortium name="EnsemblMetazoa"/>
        </authorList>
    </citation>
    <scope>IDENTIFICATION</scope>
    <source>
        <strain evidence="1">PS312</strain>
    </source>
</reference>
<organism evidence="1 2">
    <name type="scientific">Pristionchus pacificus</name>
    <name type="common">Parasitic nematode worm</name>
    <dbReference type="NCBI Taxonomy" id="54126"/>
    <lineage>
        <taxon>Eukaryota</taxon>
        <taxon>Metazoa</taxon>
        <taxon>Ecdysozoa</taxon>
        <taxon>Nematoda</taxon>
        <taxon>Chromadorea</taxon>
        <taxon>Rhabditida</taxon>
        <taxon>Rhabditina</taxon>
        <taxon>Diplogasteromorpha</taxon>
        <taxon>Diplogasteroidea</taxon>
        <taxon>Neodiplogasteridae</taxon>
        <taxon>Pristionchus</taxon>
    </lineage>
</organism>
<evidence type="ECO:0000313" key="1">
    <source>
        <dbReference type="EnsemblMetazoa" id="PPA45585.1"/>
    </source>
</evidence>
<accession>A0A8R1V3W9</accession>
<dbReference type="EnsemblMetazoa" id="PPA45585.1">
    <property type="protein sequence ID" value="PPA45585.1"/>
    <property type="gene ID" value="WBGene00283954"/>
</dbReference>
<sequence>MGPKRRVGASHNSMLSVRLPLFALLLFLFVSVVASKDDNFFDGGWGGRSDGWGGRSGWGGREGWGGKAGSMRQHVIKGGWNRGMKK</sequence>
<evidence type="ECO:0000313" key="2">
    <source>
        <dbReference type="Proteomes" id="UP000005239"/>
    </source>
</evidence>
<accession>A0A2A6C4J6</accession>
<protein>
    <submittedName>
        <fullName evidence="1">Uncharacterized protein</fullName>
    </submittedName>
</protein>